<comment type="similarity">
    <text evidence="2">Belongs to the NK-2 homeobox family.</text>
</comment>
<dbReference type="PANTHER" id="PTHR24340">
    <property type="entry name" value="HOMEOBOX PROTEIN NKX"/>
    <property type="match status" value="1"/>
</dbReference>
<reference evidence="12 13" key="1">
    <citation type="submission" date="2025-04" db="UniProtKB">
        <authorList>
            <consortium name="RefSeq"/>
        </authorList>
    </citation>
    <scope>IDENTIFICATION</scope>
    <source>
        <tissue evidence="12 13">Tentacle</tissue>
    </source>
</reference>
<dbReference type="RefSeq" id="XP_031549676.1">
    <property type="nucleotide sequence ID" value="XM_031693816.1"/>
</dbReference>
<dbReference type="GO" id="GO:0000981">
    <property type="term" value="F:DNA-binding transcription factor activity, RNA polymerase II-specific"/>
    <property type="evidence" value="ECO:0007669"/>
    <property type="project" value="InterPro"/>
</dbReference>
<evidence type="ECO:0000256" key="2">
    <source>
        <dbReference type="ARBA" id="ARBA00005661"/>
    </source>
</evidence>
<gene>
    <name evidence="12 13" type="primary">LOC116287172</name>
</gene>
<evidence type="ECO:0000256" key="9">
    <source>
        <dbReference type="SAM" id="MobiDB-lite"/>
    </source>
</evidence>
<dbReference type="Gene3D" id="1.10.10.60">
    <property type="entry name" value="Homeodomain-like"/>
    <property type="match status" value="1"/>
</dbReference>
<dbReference type="RefSeq" id="XP_031549677.1">
    <property type="nucleotide sequence ID" value="XM_031693817.1"/>
</dbReference>
<evidence type="ECO:0000313" key="11">
    <source>
        <dbReference type="Proteomes" id="UP000515163"/>
    </source>
</evidence>
<keyword evidence="11" id="KW-1185">Reference proteome</keyword>
<evidence type="ECO:0000313" key="13">
    <source>
        <dbReference type="RefSeq" id="XP_031549677.1"/>
    </source>
</evidence>
<comment type="subcellular location">
    <subcellularLocation>
        <location evidence="1 7 8">Nucleus</location>
    </subcellularLocation>
</comment>
<protein>
    <submittedName>
        <fullName evidence="12 13">Homeobox protein XENK-2-like</fullName>
    </submittedName>
</protein>
<evidence type="ECO:0000256" key="6">
    <source>
        <dbReference type="ARBA" id="ARBA00023242"/>
    </source>
</evidence>
<feature type="DNA-binding region" description="Homeobox" evidence="7">
    <location>
        <begin position="86"/>
        <end position="145"/>
    </location>
</feature>
<dbReference type="InterPro" id="IPR020479">
    <property type="entry name" value="HD_metazoa"/>
</dbReference>
<evidence type="ECO:0000256" key="5">
    <source>
        <dbReference type="ARBA" id="ARBA00023155"/>
    </source>
</evidence>
<dbReference type="PRINTS" id="PR00024">
    <property type="entry name" value="HOMEOBOX"/>
</dbReference>
<keyword evidence="4 7" id="KW-0238">DNA-binding</keyword>
<dbReference type="GO" id="GO:0005634">
    <property type="term" value="C:nucleus"/>
    <property type="evidence" value="ECO:0007669"/>
    <property type="project" value="UniProtKB-SubCell"/>
</dbReference>
<dbReference type="OrthoDB" id="3137333at2759"/>
<feature type="region of interest" description="Disordered" evidence="9">
    <location>
        <begin position="61"/>
        <end position="86"/>
    </location>
</feature>
<dbReference type="PROSITE" id="PS00027">
    <property type="entry name" value="HOMEOBOX_1"/>
    <property type="match status" value="1"/>
</dbReference>
<evidence type="ECO:0000313" key="12">
    <source>
        <dbReference type="RefSeq" id="XP_031549676.1"/>
    </source>
</evidence>
<dbReference type="CDD" id="cd00086">
    <property type="entry name" value="homeodomain"/>
    <property type="match status" value="1"/>
</dbReference>
<dbReference type="InterPro" id="IPR009057">
    <property type="entry name" value="Homeodomain-like_sf"/>
</dbReference>
<dbReference type="Proteomes" id="UP000515163">
    <property type="component" value="Unplaced"/>
</dbReference>
<dbReference type="SUPFAM" id="SSF46689">
    <property type="entry name" value="Homeodomain-like"/>
    <property type="match status" value="1"/>
</dbReference>
<sequence length="213" mass="25105">MNSFSIKDILHDKRDTQDGLSIMDQTSRPSEREYSVKMDSAFQAFVNQTTDNSIHEFNKFNSNGIDNGSEKGIKPSKNSAESHVSKKKRRVLFSKAQIYELERRFRQQRYLTAAEREQLARVISLTPTQVKIWFQNHRYKQKKQVSEKEQMNNDVTVMCGPRTVNVPVLVRDGRPCYDYNMNQRYDFDTEFIPNPYSSMNYPPSNPYQYWSPF</sequence>
<keyword evidence="6 7" id="KW-0539">Nucleus</keyword>
<dbReference type="InterPro" id="IPR001356">
    <property type="entry name" value="HD"/>
</dbReference>
<dbReference type="PROSITE" id="PS50071">
    <property type="entry name" value="HOMEOBOX_2"/>
    <property type="match status" value="1"/>
</dbReference>
<organism evidence="11 12">
    <name type="scientific">Actinia tenebrosa</name>
    <name type="common">Australian red waratah sea anemone</name>
    <dbReference type="NCBI Taxonomy" id="6105"/>
    <lineage>
        <taxon>Eukaryota</taxon>
        <taxon>Metazoa</taxon>
        <taxon>Cnidaria</taxon>
        <taxon>Anthozoa</taxon>
        <taxon>Hexacorallia</taxon>
        <taxon>Actiniaria</taxon>
        <taxon>Actiniidae</taxon>
        <taxon>Actinia</taxon>
    </lineage>
</organism>
<evidence type="ECO:0000256" key="8">
    <source>
        <dbReference type="RuleBase" id="RU000682"/>
    </source>
</evidence>
<evidence type="ECO:0000259" key="10">
    <source>
        <dbReference type="PROSITE" id="PS50071"/>
    </source>
</evidence>
<keyword evidence="3" id="KW-0217">Developmental protein</keyword>
<dbReference type="PANTHER" id="PTHR24340:SF82">
    <property type="entry name" value="HOMEOBOX PROTEIN VND"/>
    <property type="match status" value="1"/>
</dbReference>
<dbReference type="FunFam" id="1.10.10.60:FF:000101">
    <property type="entry name" value="NK2 homeobox 8"/>
    <property type="match status" value="1"/>
</dbReference>
<dbReference type="GO" id="GO:0000978">
    <property type="term" value="F:RNA polymerase II cis-regulatory region sequence-specific DNA binding"/>
    <property type="evidence" value="ECO:0007669"/>
    <property type="project" value="TreeGrafter"/>
</dbReference>
<evidence type="ECO:0000256" key="3">
    <source>
        <dbReference type="ARBA" id="ARBA00022473"/>
    </source>
</evidence>
<dbReference type="KEGG" id="aten:116287172"/>
<dbReference type="GO" id="GO:0030154">
    <property type="term" value="P:cell differentiation"/>
    <property type="evidence" value="ECO:0007669"/>
    <property type="project" value="TreeGrafter"/>
</dbReference>
<feature type="domain" description="Homeobox" evidence="10">
    <location>
        <begin position="84"/>
        <end position="144"/>
    </location>
</feature>
<evidence type="ECO:0000256" key="4">
    <source>
        <dbReference type="ARBA" id="ARBA00023125"/>
    </source>
</evidence>
<keyword evidence="5 7" id="KW-0371">Homeobox</keyword>
<accession>A0A6P8H2M9</accession>
<dbReference type="AlphaFoldDB" id="A0A6P8H2M9"/>
<evidence type="ECO:0000256" key="1">
    <source>
        <dbReference type="ARBA" id="ARBA00004123"/>
    </source>
</evidence>
<dbReference type="GeneID" id="116287172"/>
<proteinExistence type="inferred from homology"/>
<dbReference type="Pfam" id="PF00046">
    <property type="entry name" value="Homeodomain"/>
    <property type="match status" value="1"/>
</dbReference>
<evidence type="ECO:0000256" key="7">
    <source>
        <dbReference type="PROSITE-ProRule" id="PRU00108"/>
    </source>
</evidence>
<dbReference type="SMART" id="SM00389">
    <property type="entry name" value="HOX"/>
    <property type="match status" value="1"/>
</dbReference>
<name>A0A6P8H2M9_ACTTE</name>
<dbReference type="InterPro" id="IPR050394">
    <property type="entry name" value="Homeobox_NK-like"/>
</dbReference>
<dbReference type="InterPro" id="IPR017970">
    <property type="entry name" value="Homeobox_CS"/>
</dbReference>